<dbReference type="Proteomes" id="UP000249522">
    <property type="component" value="Unassembled WGS sequence"/>
</dbReference>
<evidence type="ECO:0000313" key="2">
    <source>
        <dbReference type="EMBL" id="PZD97233.1"/>
    </source>
</evidence>
<evidence type="ECO:0000256" key="1">
    <source>
        <dbReference type="SAM" id="Phobius"/>
    </source>
</evidence>
<feature type="transmembrane region" description="Helical" evidence="1">
    <location>
        <begin position="42"/>
        <end position="63"/>
    </location>
</feature>
<feature type="transmembrane region" description="Helical" evidence="1">
    <location>
        <begin position="75"/>
        <end position="102"/>
    </location>
</feature>
<feature type="transmembrane region" description="Helical" evidence="1">
    <location>
        <begin position="12"/>
        <end position="30"/>
    </location>
</feature>
<dbReference type="RefSeq" id="WP_111145317.1">
    <property type="nucleotide sequence ID" value="NZ_QKRB01000029.1"/>
</dbReference>
<evidence type="ECO:0000313" key="3">
    <source>
        <dbReference type="Proteomes" id="UP000249522"/>
    </source>
</evidence>
<dbReference type="InterPro" id="IPR046113">
    <property type="entry name" value="DUF6050"/>
</dbReference>
<keyword evidence="3" id="KW-1185">Reference proteome</keyword>
<proteinExistence type="predicted"/>
<dbReference type="EMBL" id="QKRB01000029">
    <property type="protein sequence ID" value="PZD97233.1"/>
    <property type="molecule type" value="Genomic_DNA"/>
</dbReference>
<name>A0A2W1LEJ3_9BACL</name>
<reference evidence="2 3" key="1">
    <citation type="submission" date="2018-06" db="EMBL/GenBank/DDBJ databases">
        <title>Paenibacillus imtechensis sp. nov.</title>
        <authorList>
            <person name="Pinnaka A.K."/>
            <person name="Singh H."/>
            <person name="Kaur M."/>
        </authorList>
    </citation>
    <scope>NUCLEOTIDE SEQUENCE [LARGE SCALE GENOMIC DNA]</scope>
    <source>
        <strain evidence="2 3">SMB1</strain>
    </source>
</reference>
<sequence length="129" mass="14454">MWSIFKTIIIKSLLPILGFLLLTVIAISLLGDMEKTSPDYYILLWTIIGVPFGIIRMKTFFILRNGGIGETAALFVFNFMIAGIIGGFIALYKCAIAFFYLLKGIYDLVNYSNNKKILDKKLQEGSNVA</sequence>
<protein>
    <submittedName>
        <fullName evidence="2">Uncharacterized protein</fullName>
    </submittedName>
</protein>
<dbReference type="AlphaFoldDB" id="A0A2W1LEJ3"/>
<keyword evidence="1" id="KW-1133">Transmembrane helix</keyword>
<keyword evidence="1" id="KW-0472">Membrane</keyword>
<comment type="caution">
    <text evidence="2">The sequence shown here is derived from an EMBL/GenBank/DDBJ whole genome shotgun (WGS) entry which is preliminary data.</text>
</comment>
<dbReference type="Pfam" id="PF19517">
    <property type="entry name" value="DUF6050"/>
    <property type="match status" value="1"/>
</dbReference>
<keyword evidence="1" id="KW-0812">Transmembrane</keyword>
<dbReference type="OrthoDB" id="1825068at2"/>
<gene>
    <name evidence="2" type="ORF">DNH61_03600</name>
</gene>
<organism evidence="2 3">
    <name type="scientific">Paenibacillus sambharensis</name>
    <dbReference type="NCBI Taxonomy" id="1803190"/>
    <lineage>
        <taxon>Bacteria</taxon>
        <taxon>Bacillati</taxon>
        <taxon>Bacillota</taxon>
        <taxon>Bacilli</taxon>
        <taxon>Bacillales</taxon>
        <taxon>Paenibacillaceae</taxon>
        <taxon>Paenibacillus</taxon>
    </lineage>
</organism>
<accession>A0A2W1LEJ3</accession>